<comment type="caution">
    <text evidence="2">The sequence shown here is derived from an EMBL/GenBank/DDBJ whole genome shotgun (WGS) entry which is preliminary data.</text>
</comment>
<dbReference type="Proteomes" id="UP001589619">
    <property type="component" value="Unassembled WGS sequence"/>
</dbReference>
<gene>
    <name evidence="2" type="ORF">ACFFNY_21975</name>
</gene>
<keyword evidence="1" id="KW-0812">Transmembrane</keyword>
<dbReference type="RefSeq" id="WP_344913989.1">
    <property type="nucleotide sequence ID" value="NZ_BAAAYO010000013.1"/>
</dbReference>
<evidence type="ECO:0000313" key="3">
    <source>
        <dbReference type="Proteomes" id="UP001589619"/>
    </source>
</evidence>
<keyword evidence="3" id="KW-1185">Reference proteome</keyword>
<reference evidence="2 3" key="1">
    <citation type="submission" date="2024-09" db="EMBL/GenBank/DDBJ databases">
        <authorList>
            <person name="Sun Q."/>
            <person name="Mori K."/>
        </authorList>
    </citation>
    <scope>NUCLEOTIDE SEQUENCE [LARGE SCALE GENOMIC DNA]</scope>
    <source>
        <strain evidence="2 3">JCM 12520</strain>
    </source>
</reference>
<proteinExistence type="predicted"/>
<keyword evidence="1" id="KW-1133">Transmembrane helix</keyword>
<evidence type="ECO:0000313" key="2">
    <source>
        <dbReference type="EMBL" id="MFB9754247.1"/>
    </source>
</evidence>
<dbReference type="EMBL" id="JBHMAG010000014">
    <property type="protein sequence ID" value="MFB9754247.1"/>
    <property type="molecule type" value="Genomic_DNA"/>
</dbReference>
<organism evidence="2 3">
    <name type="scientific">Paenibacillus hodogayensis</name>
    <dbReference type="NCBI Taxonomy" id="279208"/>
    <lineage>
        <taxon>Bacteria</taxon>
        <taxon>Bacillati</taxon>
        <taxon>Bacillota</taxon>
        <taxon>Bacilli</taxon>
        <taxon>Bacillales</taxon>
        <taxon>Paenibacillaceae</taxon>
        <taxon>Paenibacillus</taxon>
    </lineage>
</organism>
<evidence type="ECO:0008006" key="4">
    <source>
        <dbReference type="Google" id="ProtNLM"/>
    </source>
</evidence>
<accession>A0ABV5W0Z3</accession>
<sequence>MIDMTYLTNEVLMLAAVVTAYVGILKAYGVPSKHNHLFCLAIAAIFVLVPDKIQQTLLTVSLVGLTASGAYHYAKGQTDKEEREDDADSK</sequence>
<protein>
    <recommendedName>
        <fullName evidence="4">Holin</fullName>
    </recommendedName>
</protein>
<keyword evidence="1" id="KW-0472">Membrane</keyword>
<feature type="transmembrane region" description="Helical" evidence="1">
    <location>
        <begin position="6"/>
        <end position="28"/>
    </location>
</feature>
<evidence type="ECO:0000256" key="1">
    <source>
        <dbReference type="SAM" id="Phobius"/>
    </source>
</evidence>
<name>A0ABV5W0Z3_9BACL</name>